<dbReference type="Pfam" id="PF23086">
    <property type="entry name" value="Tudor_Coilin"/>
    <property type="match status" value="1"/>
</dbReference>
<dbReference type="Pfam" id="PF15862">
    <property type="entry name" value="Coilin_N"/>
    <property type="match status" value="1"/>
</dbReference>
<protein>
    <submittedName>
        <fullName evidence="4">Coilin</fullName>
    </submittedName>
</protein>
<feature type="compositionally biased region" description="Basic and acidic residues" evidence="1">
    <location>
        <begin position="240"/>
        <end position="273"/>
    </location>
</feature>
<dbReference type="GO" id="GO:0030619">
    <property type="term" value="F:U1 snRNA binding"/>
    <property type="evidence" value="ECO:0007669"/>
    <property type="project" value="TreeGrafter"/>
</dbReference>
<dbReference type="PANTHER" id="PTHR15197">
    <property type="entry name" value="COILIN P80"/>
    <property type="match status" value="1"/>
</dbReference>
<feature type="compositionally biased region" description="Basic and acidic residues" evidence="1">
    <location>
        <begin position="194"/>
        <end position="222"/>
    </location>
</feature>
<feature type="region of interest" description="Disordered" evidence="1">
    <location>
        <begin position="404"/>
        <end position="440"/>
    </location>
</feature>
<dbReference type="EMBL" id="JABWDY010002570">
    <property type="protein sequence ID" value="KAF5206554.1"/>
    <property type="molecule type" value="Genomic_DNA"/>
</dbReference>
<feature type="region of interest" description="Disordered" evidence="1">
    <location>
        <begin position="300"/>
        <end position="328"/>
    </location>
</feature>
<dbReference type="GO" id="GO:0015030">
    <property type="term" value="C:Cajal body"/>
    <property type="evidence" value="ECO:0007669"/>
    <property type="project" value="TreeGrafter"/>
</dbReference>
<feature type="compositionally biased region" description="Polar residues" evidence="1">
    <location>
        <begin position="404"/>
        <end position="416"/>
    </location>
</feature>
<feature type="compositionally biased region" description="Basic residues" evidence="1">
    <location>
        <begin position="275"/>
        <end position="287"/>
    </location>
</feature>
<organism evidence="4 5">
    <name type="scientific">Thalictrum thalictroides</name>
    <name type="common">Rue-anemone</name>
    <name type="synonym">Anemone thalictroides</name>
    <dbReference type="NCBI Taxonomy" id="46969"/>
    <lineage>
        <taxon>Eukaryota</taxon>
        <taxon>Viridiplantae</taxon>
        <taxon>Streptophyta</taxon>
        <taxon>Embryophyta</taxon>
        <taxon>Tracheophyta</taxon>
        <taxon>Spermatophyta</taxon>
        <taxon>Magnoliopsida</taxon>
        <taxon>Ranunculales</taxon>
        <taxon>Ranunculaceae</taxon>
        <taxon>Thalictroideae</taxon>
        <taxon>Thalictrum</taxon>
    </lineage>
</organism>
<dbReference type="InterPro" id="IPR056398">
    <property type="entry name" value="Tudor_Coilin"/>
</dbReference>
<reference evidence="4 5" key="1">
    <citation type="submission" date="2020-06" db="EMBL/GenBank/DDBJ databases">
        <title>Transcriptomic and genomic resources for Thalictrum thalictroides and T. hernandezii: Facilitating candidate gene discovery in an emerging model plant lineage.</title>
        <authorList>
            <person name="Arias T."/>
            <person name="Riano-Pachon D.M."/>
            <person name="Di Stilio V.S."/>
        </authorList>
    </citation>
    <scope>NUCLEOTIDE SEQUENCE [LARGE SCALE GENOMIC DNA]</scope>
    <source>
        <strain evidence="5">cv. WT478/WT964</strain>
        <tissue evidence="4">Leaves</tissue>
    </source>
</reference>
<dbReference type="GO" id="GO:0000387">
    <property type="term" value="P:spliceosomal snRNP assembly"/>
    <property type="evidence" value="ECO:0007669"/>
    <property type="project" value="TreeGrafter"/>
</dbReference>
<feature type="region of interest" description="Disordered" evidence="1">
    <location>
        <begin position="609"/>
        <end position="634"/>
    </location>
</feature>
<evidence type="ECO:0000259" key="3">
    <source>
        <dbReference type="Pfam" id="PF23086"/>
    </source>
</evidence>
<sequence length="657" mass="73758">MESVRLGVVFEDRNVLTKSQKSQGLKRSLILLKPDFETISDLSSYLTNSFDLHHSCPNGLRISMDGFVLPPFESTRVFKDKDIIRVKRKDGGATDTNGIDGGTLYLEDSEVEEKQPLLNGVKLLALEGVERETESYQSEPEDIECENTLHLETSSSGKKASKKRKSSKKMPSTKRRKIKNPSPEKSLTSPAKGVENDDHLKDPACCSKEVHLQKPFRKDRSSKTSVKLQKTRPSEVCNGIEDKNVHMSKRERCDNLQEKGGKSKEEVVPEGTKKGPSRSARRKKAKRQWLRELLNSQKEELIQSMPDKVVHNKSQEHQELGEETDTEAEVVPIVVRPGHIRFEPLDEDQVDQQTQAPVENFKWNGITSKRKGQKWGMEKSSVINNNGYENYWEDSIEIESSQWNGVSGRSNGQKWTAGNALESKRIDDENSGGQSSEELNIKRSDMLDDPVDFEKLKPLSCLPKEGDVVAYRLVELSSTWCPELSAFRVGKVLWVEPASNKVMLAPVPGYPIKSEEVNEEETTQETATSLYMEDGLLEIDFASLVDVRIFNPDHSNPVNSKEAPVSNKEAPESSKEAVPYVKSNENSKGVTTTEKGSVDVWEEISQVLSEKKTQLSKEKEESWTQKESSGKSQWSYRALRSSALGPTMALLRAGNGI</sequence>
<evidence type="ECO:0000256" key="1">
    <source>
        <dbReference type="SAM" id="MobiDB-lite"/>
    </source>
</evidence>
<evidence type="ECO:0000259" key="2">
    <source>
        <dbReference type="Pfam" id="PF15862"/>
    </source>
</evidence>
<dbReference type="InterPro" id="IPR031722">
    <property type="entry name" value="Coilin_N"/>
</dbReference>
<feature type="compositionally biased region" description="Polar residues" evidence="1">
    <location>
        <begin position="583"/>
        <end position="594"/>
    </location>
</feature>
<dbReference type="PANTHER" id="PTHR15197:SF0">
    <property type="entry name" value="COILIN"/>
    <property type="match status" value="1"/>
</dbReference>
<accession>A0A7J6X9Z2</accession>
<evidence type="ECO:0000313" key="4">
    <source>
        <dbReference type="EMBL" id="KAF5206554.1"/>
    </source>
</evidence>
<feature type="region of interest" description="Disordered" evidence="1">
    <location>
        <begin position="553"/>
        <end position="594"/>
    </location>
</feature>
<evidence type="ECO:0000313" key="5">
    <source>
        <dbReference type="Proteomes" id="UP000554482"/>
    </source>
</evidence>
<keyword evidence="5" id="KW-1185">Reference proteome</keyword>
<gene>
    <name evidence="4" type="ORF">FRX31_003859</name>
</gene>
<feature type="domain" description="Coilin tudor" evidence="3">
    <location>
        <begin position="449"/>
        <end position="551"/>
    </location>
</feature>
<comment type="caution">
    <text evidence="4">The sequence shown here is derived from an EMBL/GenBank/DDBJ whole genome shotgun (WGS) entry which is preliminary data.</text>
</comment>
<dbReference type="AlphaFoldDB" id="A0A7J6X9Z2"/>
<proteinExistence type="predicted"/>
<feature type="compositionally biased region" description="Basic and acidic residues" evidence="1">
    <location>
        <begin position="308"/>
        <end position="320"/>
    </location>
</feature>
<dbReference type="GO" id="GO:0030620">
    <property type="term" value="F:U2 snRNA binding"/>
    <property type="evidence" value="ECO:0007669"/>
    <property type="project" value="TreeGrafter"/>
</dbReference>
<feature type="region of interest" description="Disordered" evidence="1">
    <location>
        <begin position="132"/>
        <end position="287"/>
    </location>
</feature>
<dbReference type="Proteomes" id="UP000554482">
    <property type="component" value="Unassembled WGS sequence"/>
</dbReference>
<feature type="compositionally biased region" description="Basic and acidic residues" evidence="1">
    <location>
        <begin position="609"/>
        <end position="624"/>
    </location>
</feature>
<feature type="domain" description="Coilin N-terminal" evidence="2">
    <location>
        <begin position="5"/>
        <end position="178"/>
    </location>
</feature>
<dbReference type="OrthoDB" id="74813at2759"/>
<feature type="compositionally biased region" description="Basic residues" evidence="1">
    <location>
        <begin position="159"/>
        <end position="179"/>
    </location>
</feature>
<feature type="compositionally biased region" description="Polar residues" evidence="1">
    <location>
        <begin position="625"/>
        <end position="634"/>
    </location>
</feature>
<name>A0A7J6X9Z2_THATH</name>
<dbReference type="InterPro" id="IPR024822">
    <property type="entry name" value="Coilin"/>
</dbReference>